<reference evidence="1 2" key="1">
    <citation type="journal article" date="2011" name="Int. J. Syst. Evol. Microbiol.">
        <title>Zhongshania antarctica gen. nov., sp. nov. and Zhongshania guokunii sp. nov., gammaproteobacteria respectively isolated from coastal attached (fast) ice and surface seawater of the Antarctic.</title>
        <authorList>
            <person name="Li H.J."/>
            <person name="Zhang X.Y."/>
            <person name="Chen C.X."/>
            <person name="Zhang Y.J."/>
            <person name="Gao Z.M."/>
            <person name="Yu Y."/>
            <person name="Chen X.L."/>
            <person name="Chen B."/>
            <person name="Zhang Y.Z."/>
        </authorList>
    </citation>
    <scope>NUCLEOTIDE SEQUENCE [LARGE SCALE GENOMIC DNA]</scope>
    <source>
        <strain evidence="1 2">ZS6-22T</strain>
    </source>
</reference>
<evidence type="ECO:0000313" key="1">
    <source>
        <dbReference type="EMBL" id="MEX1667850.1"/>
    </source>
</evidence>
<dbReference type="NCBIfam" id="TIGR02444">
    <property type="entry name" value="TIGR02444 family protein"/>
    <property type="match status" value="1"/>
</dbReference>
<dbReference type="EMBL" id="JBFRYA010000002">
    <property type="protein sequence ID" value="MEX1667850.1"/>
    <property type="molecule type" value="Genomic_DNA"/>
</dbReference>
<evidence type="ECO:0000313" key="2">
    <source>
        <dbReference type="Proteomes" id="UP001557485"/>
    </source>
</evidence>
<gene>
    <name evidence="1" type="ORF">AB4876_02950</name>
</gene>
<dbReference type="RefSeq" id="WP_368380156.1">
    <property type="nucleotide sequence ID" value="NZ_JBFRYA010000002.1"/>
</dbReference>
<name>A0ABV3U2X9_9GAMM</name>
<protein>
    <submittedName>
        <fullName evidence="1">TIGR02444 family protein</fullName>
    </submittedName>
</protein>
<keyword evidence="2" id="KW-1185">Reference proteome</keyword>
<organism evidence="1 2">
    <name type="scientific">Zhongshania guokunii</name>
    <dbReference type="NCBI Taxonomy" id="641783"/>
    <lineage>
        <taxon>Bacteria</taxon>
        <taxon>Pseudomonadati</taxon>
        <taxon>Pseudomonadota</taxon>
        <taxon>Gammaproteobacteria</taxon>
        <taxon>Cellvibrionales</taxon>
        <taxon>Spongiibacteraceae</taxon>
        <taxon>Zhongshania</taxon>
    </lineage>
</organism>
<comment type="caution">
    <text evidence="1">The sequence shown here is derived from an EMBL/GenBank/DDBJ whole genome shotgun (WGS) entry which is preliminary data.</text>
</comment>
<dbReference type="Pfam" id="PF09523">
    <property type="entry name" value="DUF2390"/>
    <property type="match status" value="1"/>
</dbReference>
<dbReference type="InterPro" id="IPR012659">
    <property type="entry name" value="CHP02444"/>
</dbReference>
<dbReference type="Proteomes" id="UP001557485">
    <property type="component" value="Unassembled WGS sequence"/>
</dbReference>
<accession>A0ABV3U2X9</accession>
<sequence>MDEKFVDDRPREALRDYSLWDYALAVYSQPAIQAQCLHLQDRYDLDVNLLLAAGYWACAQRCWSNAQVDELVAESADLRENYVLPLRALRVKAAGPKRKFLYQALKNAELAAERLQIDAIARLLSVMPSNVKADGIDDYEFNLQAYARVYTGRERVSLMTDLNELAAALAAAAI</sequence>
<proteinExistence type="predicted"/>